<sequence length="112" mass="13116">MTSWFGNLKVYEKWLDLPEGDIEELKENLCVQQFGYIVSKCKIVWIPLPDTSYPLVLTPDMTKEELEQVLPKIVSSRWFKQPKVFIENWQGYEKTRDGGKLDFSTDTGCCFQ</sequence>
<protein>
    <submittedName>
        <fullName evidence="1">Uncharacterized protein</fullName>
    </submittedName>
</protein>
<name>A0AA96J0P2_9VIRU</name>
<dbReference type="Pfam" id="PF19083">
    <property type="entry name" value="DUF5774"/>
    <property type="match status" value="1"/>
</dbReference>
<proteinExistence type="predicted"/>
<gene>
    <name evidence="1" type="ORF">MarFTMF_286</name>
</gene>
<evidence type="ECO:0000313" key="1">
    <source>
        <dbReference type="EMBL" id="WNL49802.1"/>
    </source>
</evidence>
<organism evidence="1">
    <name type="scientific">Marseillevirus sp</name>
    <dbReference type="NCBI Taxonomy" id="2809551"/>
    <lineage>
        <taxon>Viruses</taxon>
        <taxon>Varidnaviria</taxon>
        <taxon>Bamfordvirae</taxon>
        <taxon>Nucleocytoviricota</taxon>
        <taxon>Megaviricetes</taxon>
        <taxon>Pimascovirales</taxon>
        <taxon>Pimascovirales incertae sedis</taxon>
        <taxon>Marseilleviridae</taxon>
        <taxon>Marseillevirus</taxon>
    </lineage>
</organism>
<dbReference type="InterPro" id="IPR043923">
    <property type="entry name" value="DUF5774"/>
</dbReference>
<reference evidence="1" key="1">
    <citation type="submission" date="2023-07" db="EMBL/GenBank/DDBJ databases">
        <authorList>
            <person name="Xia Y."/>
        </authorList>
    </citation>
    <scope>NUCLEOTIDE SEQUENCE</scope>
    <source>
        <strain evidence="1">F</strain>
    </source>
</reference>
<accession>A0AA96J0P2</accession>
<dbReference type="EMBL" id="OR343188">
    <property type="protein sequence ID" value="WNL49802.1"/>
    <property type="molecule type" value="Genomic_DNA"/>
</dbReference>